<dbReference type="InterPro" id="IPR037272">
    <property type="entry name" value="SNS_sf"/>
</dbReference>
<dbReference type="GO" id="GO:0005886">
    <property type="term" value="C:plasma membrane"/>
    <property type="evidence" value="ECO:0007669"/>
    <property type="project" value="TreeGrafter"/>
</dbReference>
<keyword evidence="8" id="KW-0479">Metal-binding</keyword>
<dbReference type="GO" id="GO:0035725">
    <property type="term" value="P:sodium ion transmembrane transport"/>
    <property type="evidence" value="ECO:0007669"/>
    <property type="project" value="TreeGrafter"/>
</dbReference>
<dbReference type="EMBL" id="JAHWGI010000979">
    <property type="protein sequence ID" value="KAK3919561.1"/>
    <property type="molecule type" value="Genomic_DNA"/>
</dbReference>
<comment type="similarity">
    <text evidence="2 10">Belongs to the sodium:neurotransmitter symporter (SNF) (TC 2.A.22) family.</text>
</comment>
<feature type="binding site" evidence="8">
    <location>
        <position position="580"/>
    </location>
    <ligand>
        <name>Na(+)</name>
        <dbReference type="ChEBI" id="CHEBI:29101"/>
        <label>1</label>
    </ligand>
</feature>
<evidence type="ECO:0000256" key="4">
    <source>
        <dbReference type="ARBA" id="ARBA00022692"/>
    </source>
</evidence>
<feature type="transmembrane region" description="Helical" evidence="12">
    <location>
        <begin position="789"/>
        <end position="810"/>
    </location>
</feature>
<dbReference type="GO" id="GO:0046872">
    <property type="term" value="F:metal ion binding"/>
    <property type="evidence" value="ECO:0007669"/>
    <property type="project" value="UniProtKB-KW"/>
</dbReference>
<evidence type="ECO:0000256" key="8">
    <source>
        <dbReference type="PIRSR" id="PIRSR600175-1"/>
    </source>
</evidence>
<evidence type="ECO:0000256" key="9">
    <source>
        <dbReference type="PIRSR" id="PIRSR600175-2"/>
    </source>
</evidence>
<organism evidence="13 14">
    <name type="scientific">Frankliniella fusca</name>
    <dbReference type="NCBI Taxonomy" id="407009"/>
    <lineage>
        <taxon>Eukaryota</taxon>
        <taxon>Metazoa</taxon>
        <taxon>Ecdysozoa</taxon>
        <taxon>Arthropoda</taxon>
        <taxon>Hexapoda</taxon>
        <taxon>Insecta</taxon>
        <taxon>Pterygota</taxon>
        <taxon>Neoptera</taxon>
        <taxon>Paraneoptera</taxon>
        <taxon>Thysanoptera</taxon>
        <taxon>Terebrantia</taxon>
        <taxon>Thripoidea</taxon>
        <taxon>Thripidae</taxon>
        <taxon>Frankliniella</taxon>
    </lineage>
</organism>
<name>A0AAE1HFA2_9NEOP</name>
<dbReference type="Pfam" id="PF00209">
    <property type="entry name" value="SNF"/>
    <property type="match status" value="1"/>
</dbReference>
<feature type="binding site" evidence="8">
    <location>
        <position position="649"/>
    </location>
    <ligand>
        <name>Na(+)</name>
        <dbReference type="ChEBI" id="CHEBI:29101"/>
        <label>1</label>
    </ligand>
</feature>
<feature type="region of interest" description="Disordered" evidence="11">
    <location>
        <begin position="147"/>
        <end position="199"/>
    </location>
</feature>
<dbReference type="PRINTS" id="PR00176">
    <property type="entry name" value="NANEUSMPORT"/>
</dbReference>
<evidence type="ECO:0000256" key="5">
    <source>
        <dbReference type="ARBA" id="ARBA00022847"/>
    </source>
</evidence>
<feature type="transmembrane region" description="Helical" evidence="12">
    <location>
        <begin position="465"/>
        <end position="486"/>
    </location>
</feature>
<evidence type="ECO:0000313" key="13">
    <source>
        <dbReference type="EMBL" id="KAK3919561.1"/>
    </source>
</evidence>
<dbReference type="AlphaFoldDB" id="A0AAE1HFA2"/>
<evidence type="ECO:0000313" key="14">
    <source>
        <dbReference type="Proteomes" id="UP001219518"/>
    </source>
</evidence>
<feature type="disulfide bond" evidence="9">
    <location>
        <begin position="402"/>
        <end position="411"/>
    </location>
</feature>
<feature type="transmembrane region" description="Helical" evidence="12">
    <location>
        <begin position="340"/>
        <end position="361"/>
    </location>
</feature>
<dbReference type="NCBIfam" id="NF037979">
    <property type="entry name" value="Na_transp"/>
    <property type="match status" value="1"/>
</dbReference>
<keyword evidence="6 12" id="KW-1133">Transmembrane helix</keyword>
<dbReference type="PROSITE" id="PS50267">
    <property type="entry name" value="NA_NEUROTRAN_SYMP_3"/>
    <property type="match status" value="1"/>
</dbReference>
<evidence type="ECO:0000256" key="12">
    <source>
        <dbReference type="SAM" id="Phobius"/>
    </source>
</evidence>
<feature type="binding site" evidence="8">
    <location>
        <position position="648"/>
    </location>
    <ligand>
        <name>Na(+)</name>
        <dbReference type="ChEBI" id="CHEBI:29101"/>
        <label>1</label>
    </ligand>
</feature>
<keyword evidence="8" id="KW-0915">Sodium</keyword>
<evidence type="ECO:0000256" key="2">
    <source>
        <dbReference type="ARBA" id="ARBA00006459"/>
    </source>
</evidence>
<feature type="transmembrane region" description="Helical" evidence="12">
    <location>
        <begin position="675"/>
        <end position="699"/>
    </location>
</feature>
<evidence type="ECO:0000256" key="7">
    <source>
        <dbReference type="ARBA" id="ARBA00023136"/>
    </source>
</evidence>
<evidence type="ECO:0000256" key="10">
    <source>
        <dbReference type="RuleBase" id="RU003732"/>
    </source>
</evidence>
<dbReference type="InterPro" id="IPR000175">
    <property type="entry name" value="Na/ntran_symport"/>
</dbReference>
<evidence type="ECO:0000256" key="6">
    <source>
        <dbReference type="ARBA" id="ARBA00022989"/>
    </source>
</evidence>
<feature type="non-terminal residue" evidence="13">
    <location>
        <position position="1"/>
    </location>
</feature>
<evidence type="ECO:0000256" key="11">
    <source>
        <dbReference type="SAM" id="MobiDB-lite"/>
    </source>
</evidence>
<dbReference type="PANTHER" id="PTHR11616">
    <property type="entry name" value="SODIUM/CHLORIDE DEPENDENT TRANSPORTER"/>
    <property type="match status" value="1"/>
</dbReference>
<feature type="binding site" evidence="8">
    <location>
        <position position="297"/>
    </location>
    <ligand>
        <name>Na(+)</name>
        <dbReference type="ChEBI" id="CHEBI:29101"/>
        <label>1</label>
    </ligand>
</feature>
<feature type="transmembrane region" description="Helical" evidence="12">
    <location>
        <begin position="368"/>
        <end position="388"/>
    </location>
</feature>
<gene>
    <name evidence="13" type="ORF">KUF71_008688</name>
</gene>
<evidence type="ECO:0000256" key="3">
    <source>
        <dbReference type="ARBA" id="ARBA00022448"/>
    </source>
</evidence>
<keyword evidence="4 10" id="KW-0812">Transmembrane</keyword>
<keyword evidence="3 10" id="KW-0813">Transport</keyword>
<dbReference type="GO" id="GO:0015293">
    <property type="term" value="F:symporter activity"/>
    <property type="evidence" value="ECO:0007669"/>
    <property type="project" value="UniProtKB-KW"/>
</dbReference>
<keyword evidence="7 12" id="KW-0472">Membrane</keyword>
<dbReference type="SUPFAM" id="SSF161070">
    <property type="entry name" value="SNF-like"/>
    <property type="match status" value="1"/>
</dbReference>
<dbReference type="PROSITE" id="PS00610">
    <property type="entry name" value="NA_NEUROTRAN_SYMP_1"/>
    <property type="match status" value="1"/>
</dbReference>
<sequence>KEEKISRGEDLDVHLNIEKKVEPQLCQISGTVVCGKRKVVSTALRTEKRYTVQIVSAQLRQLRQLRTGQPTAPRLLLMPLLPLLPLLLPLLLLLVIPPPPQDPLVVLVGPGLRRFLAELARRSATLRRTGHLDPATINTAVAAFRLPTGSSPGLPPGPIRVPRQSGGRRPRSTLLRQPRTARTEDSWRTSTRPSEHSVVNNREARTAAIQKNRVHRSKCRNKCTTGEKETVDPDQTFIEFSAKSAPSREVTAADSGGPAAAPAAAGPAGAGGPNAHEERAGWGNKLDFLFSCISVSVGLGNVWRFPYLCYKNGGGAFLVTYAIAMVFCGVPIFFQEVAIGQYLGSGGMTLVGQLCPILQGVGYATMTLVFFLDIYYCIIIAWTLYYLITSFVALPDLPWSGCDNEWNTPSCYDHRANGSQLALAAGSGAYNVADHINRSSPVEEYWDRRVLHITDGIHDLGGMQWELLMCLALGWLLVYFIIYRGLHQSGKIIWFTALFPYVILAVLLVRSVTLEGAADGLLFYVTPRWEELLGPGPWIDGATQIFFAYSIGMGALPTLGSYNAYNHNSYNDALITCVVNTLTSLVAGVVTFSILGHVALGQGTSVASVVKSGPGLVFLTYPEVVLRLPGAPVWSAVFFTMLVVLGIDSEFCIVEALVAGLADQWPVLKTHRKKFTAAMCFLMFLLGLPMVTHGGAYIFQLMDFYSVSGMSLLWVCFFQTIAIGWIFGAKNFSACIKSMMGVEVNLFWYACWVVFAPAVMVAIFVFYVIQYQPLTYGKDYQYPVWAQGIGIGISFSSMVWIPAYAVYYMIKSKGTLKERLLRGLRPDFKSKAKIPAGQKGPVIPMSESSAGLLTKNSSFLNQ</sequence>
<dbReference type="GO" id="GO:0006865">
    <property type="term" value="P:amino acid transport"/>
    <property type="evidence" value="ECO:0007669"/>
    <property type="project" value="TreeGrafter"/>
</dbReference>
<feature type="region of interest" description="Disordered" evidence="11">
    <location>
        <begin position="244"/>
        <end position="276"/>
    </location>
</feature>
<dbReference type="PANTHER" id="PTHR11616:SF254">
    <property type="entry name" value="TRANSPORTER"/>
    <property type="match status" value="1"/>
</dbReference>
<comment type="subcellular location">
    <subcellularLocation>
        <location evidence="1">Membrane</location>
        <topology evidence="1">Multi-pass membrane protein</topology>
    </subcellularLocation>
</comment>
<reference evidence="13" key="2">
    <citation type="journal article" date="2023" name="BMC Genomics">
        <title>Pest status, molecular evolution, and epigenetic factors derived from the genome assembly of Frankliniella fusca, a thysanopteran phytovirus vector.</title>
        <authorList>
            <person name="Catto M.A."/>
            <person name="Labadie P.E."/>
            <person name="Jacobson A.L."/>
            <person name="Kennedy G.G."/>
            <person name="Srinivasan R."/>
            <person name="Hunt B.G."/>
        </authorList>
    </citation>
    <scope>NUCLEOTIDE SEQUENCE</scope>
    <source>
        <strain evidence="13">PL_HMW_Pooled</strain>
    </source>
</reference>
<accession>A0AAE1HFA2</accession>
<comment type="caution">
    <text evidence="13">The sequence shown here is derived from an EMBL/GenBank/DDBJ whole genome shotgun (WGS) entry which is preliminary data.</text>
</comment>
<dbReference type="CDD" id="cd11496">
    <property type="entry name" value="SLC6sbd-TauT-like"/>
    <property type="match status" value="1"/>
</dbReference>
<feature type="transmembrane region" description="Helical" evidence="12">
    <location>
        <begin position="577"/>
        <end position="600"/>
    </location>
</feature>
<feature type="binding site" evidence="8">
    <location>
        <position position="645"/>
    </location>
    <ligand>
        <name>Na(+)</name>
        <dbReference type="ChEBI" id="CHEBI:29101"/>
        <label>1</label>
    </ligand>
</feature>
<reference evidence="13" key="1">
    <citation type="submission" date="2021-07" db="EMBL/GenBank/DDBJ databases">
        <authorList>
            <person name="Catto M.A."/>
            <person name="Jacobson A."/>
            <person name="Kennedy G."/>
            <person name="Labadie P."/>
            <person name="Hunt B.G."/>
            <person name="Srinivasan R."/>
        </authorList>
    </citation>
    <scope>NUCLEOTIDE SEQUENCE</scope>
    <source>
        <strain evidence="13">PL_HMW_Pooled</strain>
        <tissue evidence="13">Head</tissue>
    </source>
</reference>
<feature type="transmembrane region" description="Helical" evidence="12">
    <location>
        <begin position="633"/>
        <end position="654"/>
    </location>
</feature>
<proteinExistence type="inferred from homology"/>
<feature type="compositionally biased region" description="Polar residues" evidence="11">
    <location>
        <begin position="188"/>
        <end position="199"/>
    </location>
</feature>
<feature type="transmembrane region" description="Helical" evidence="12">
    <location>
        <begin position="705"/>
        <end position="727"/>
    </location>
</feature>
<feature type="compositionally biased region" description="Low complexity" evidence="11">
    <location>
        <begin position="256"/>
        <end position="267"/>
    </location>
</feature>
<feature type="transmembrane region" description="Helical" evidence="12">
    <location>
        <begin position="498"/>
        <end position="525"/>
    </location>
</feature>
<feature type="transmembrane region" description="Helical" evidence="12">
    <location>
        <begin position="315"/>
        <end position="334"/>
    </location>
</feature>
<feature type="transmembrane region" description="Helical" evidence="12">
    <location>
        <begin position="747"/>
        <end position="769"/>
    </location>
</feature>
<keyword evidence="5 10" id="KW-0769">Symport</keyword>
<keyword evidence="9" id="KW-1015">Disulfide bond</keyword>
<keyword evidence="14" id="KW-1185">Reference proteome</keyword>
<feature type="transmembrane region" description="Helical" evidence="12">
    <location>
        <begin position="545"/>
        <end position="565"/>
    </location>
</feature>
<evidence type="ECO:0000256" key="1">
    <source>
        <dbReference type="ARBA" id="ARBA00004141"/>
    </source>
</evidence>
<feature type="transmembrane region" description="Helical" evidence="12">
    <location>
        <begin position="286"/>
        <end position="303"/>
    </location>
</feature>
<protein>
    <recommendedName>
        <fullName evidence="10">Transporter</fullName>
    </recommendedName>
</protein>
<feature type="binding site" evidence="8">
    <location>
        <position position="301"/>
    </location>
    <ligand>
        <name>Na(+)</name>
        <dbReference type="ChEBI" id="CHEBI:29101"/>
        <label>1</label>
    </ligand>
</feature>
<feature type="transmembrane region" description="Helical" evidence="12">
    <location>
        <begin position="75"/>
        <end position="96"/>
    </location>
</feature>
<dbReference type="Proteomes" id="UP001219518">
    <property type="component" value="Unassembled WGS sequence"/>
</dbReference>